<name>A0A3S4GLP3_9RHOB</name>
<dbReference type="Proteomes" id="UP000270743">
    <property type="component" value="Unassembled WGS sequence"/>
</dbReference>
<dbReference type="EMBL" id="UZWE01000021">
    <property type="protein sequence ID" value="VDS07548.1"/>
    <property type="molecule type" value="Genomic_DNA"/>
</dbReference>
<dbReference type="RefSeq" id="WP_206436850.1">
    <property type="nucleotide sequence ID" value="NZ_UZWE01000021.1"/>
</dbReference>
<protein>
    <submittedName>
        <fullName evidence="1">Uncharacterized protein</fullName>
    </submittedName>
</protein>
<proteinExistence type="predicted"/>
<keyword evidence="2" id="KW-1185">Reference proteome</keyword>
<reference evidence="1 2" key="1">
    <citation type="submission" date="2018-12" db="EMBL/GenBank/DDBJ databases">
        <authorList>
            <person name="Criscuolo A."/>
        </authorList>
    </citation>
    <scope>NUCLEOTIDE SEQUENCE [LARGE SCALE GENOMIC DNA]</scope>
    <source>
        <strain evidence="1">ACIP1116241</strain>
    </source>
</reference>
<sequence>MGGVLIGFSRCPITVTALRRMGIEAVTCDIRSADHYWHIQDDIWDVVNWRWDWGIFHPMCTYLTCSAAWAFSDPDFDRYPRVGYHQKVKPGTLTGEARRQAREKALDDVRRIMALPYPKAIENPATSFISKAIRKPDQVIQPYQFGDDASKGTGLWLDRLPRLTPTRRVSGRIVTHNGKHVERWSNQTDSGQNRLTPTDDRWLQRSETYPGIAMAFAQQWGTATKEIAA</sequence>
<evidence type="ECO:0000313" key="2">
    <source>
        <dbReference type="Proteomes" id="UP000270743"/>
    </source>
</evidence>
<dbReference type="AlphaFoldDB" id="A0A3S4GLP3"/>
<evidence type="ECO:0000313" key="1">
    <source>
        <dbReference type="EMBL" id="VDS07548.1"/>
    </source>
</evidence>
<accession>A0A3S4GLP3</accession>
<gene>
    <name evidence="1" type="ORF">PARHAE_00725</name>
</gene>
<organism evidence="1 2">
    <name type="scientific">Paracoccus haematequi</name>
    <dbReference type="NCBI Taxonomy" id="2491866"/>
    <lineage>
        <taxon>Bacteria</taxon>
        <taxon>Pseudomonadati</taxon>
        <taxon>Pseudomonadota</taxon>
        <taxon>Alphaproteobacteria</taxon>
        <taxon>Rhodobacterales</taxon>
        <taxon>Paracoccaceae</taxon>
        <taxon>Paracoccus</taxon>
    </lineage>
</organism>